<protein>
    <submittedName>
        <fullName evidence="1">Uncharacterized protein</fullName>
    </submittedName>
</protein>
<name>A0A853FD45_9BURK</name>
<organism evidence="1 2">
    <name type="scientific">Allopusillimonas soli</name>
    <dbReference type="NCBI Taxonomy" id="659016"/>
    <lineage>
        <taxon>Bacteria</taxon>
        <taxon>Pseudomonadati</taxon>
        <taxon>Pseudomonadota</taxon>
        <taxon>Betaproteobacteria</taxon>
        <taxon>Burkholderiales</taxon>
        <taxon>Alcaligenaceae</taxon>
        <taxon>Allopusillimonas</taxon>
    </lineage>
</organism>
<keyword evidence="2" id="KW-1185">Reference proteome</keyword>
<accession>A0A853FD45</accession>
<proteinExistence type="predicted"/>
<dbReference type="Proteomes" id="UP000580517">
    <property type="component" value="Unassembled WGS sequence"/>
</dbReference>
<dbReference type="EMBL" id="JACCEW010000003">
    <property type="protein sequence ID" value="NYT37658.1"/>
    <property type="molecule type" value="Genomic_DNA"/>
</dbReference>
<reference evidence="1 2" key="1">
    <citation type="submission" date="2020-07" db="EMBL/GenBank/DDBJ databases">
        <title>Taxonomic revisions and descriptions of new bacterial species based on genomic comparisons in the high-G+C-content subgroup of the family Alcaligenaceae.</title>
        <authorList>
            <person name="Szabo A."/>
            <person name="Felfoldi T."/>
        </authorList>
    </citation>
    <scope>NUCLEOTIDE SEQUENCE [LARGE SCALE GENOMIC DNA]</scope>
    <source>
        <strain evidence="1 2">DSM 25264</strain>
    </source>
</reference>
<gene>
    <name evidence="1" type="ORF">H0A68_12300</name>
</gene>
<dbReference type="RefSeq" id="WP_180029207.1">
    <property type="nucleotide sequence ID" value="NZ_JACCEW010000003.1"/>
</dbReference>
<evidence type="ECO:0000313" key="1">
    <source>
        <dbReference type="EMBL" id="NYT37658.1"/>
    </source>
</evidence>
<evidence type="ECO:0000313" key="2">
    <source>
        <dbReference type="Proteomes" id="UP000580517"/>
    </source>
</evidence>
<dbReference type="AlphaFoldDB" id="A0A853FD45"/>
<comment type="caution">
    <text evidence="1">The sequence shown here is derived from an EMBL/GenBank/DDBJ whole genome shotgun (WGS) entry which is preliminary data.</text>
</comment>
<sequence>MSRPLSAPRADAMLGPGGHPAYADLASDKIRHRVLLARLVHNLRTGFQQSIGLTLERLALQLWLLDLPGAAAVERKGLPRRGVEDFVGDAALTLHVDPRQLIRISAYDHRRIEKSPSSSFFIWDGNWDQRRGDLRISGRYRLISDLDEHRDHLEDTVRYRSLLFDLQRGRPYSSHHEGIVLDTPQRIERYLAVYLGFLDDMAKRGFDPARGKDHLGVAITREGKILKVNRGLHRLAMAQRLGLPSIPVRVRAVHRLWWDEVTEGAHGAEALKRIVRALQACTPETREGPLDPEPSACFTLEESWPPPRIPVCPKPALDSVSAGA</sequence>